<organism evidence="1 2">
    <name type="scientific">Nostoc commune NIES-4072</name>
    <dbReference type="NCBI Taxonomy" id="2005467"/>
    <lineage>
        <taxon>Bacteria</taxon>
        <taxon>Bacillati</taxon>
        <taxon>Cyanobacteriota</taxon>
        <taxon>Cyanophyceae</taxon>
        <taxon>Nostocales</taxon>
        <taxon>Nostocaceae</taxon>
        <taxon>Nostoc</taxon>
    </lineage>
</organism>
<proteinExistence type="predicted"/>
<dbReference type="AlphaFoldDB" id="A0A2R5FUT4"/>
<evidence type="ECO:0000313" key="1">
    <source>
        <dbReference type="EMBL" id="GBG22510.1"/>
    </source>
</evidence>
<gene>
    <name evidence="1" type="ORF">NIES4072_62210</name>
</gene>
<sequence>MSIYRDEVKEIRRVFNLKHEGELWEVIEVLEPNGSKTKLLRDVREQYRLRPSADNL</sequence>
<reference evidence="1 2" key="1">
    <citation type="submission" date="2017-06" db="EMBL/GenBank/DDBJ databases">
        <title>Genome sequencing of cyanobaciteial culture collection at National Institute for Environmental Studies (NIES).</title>
        <authorList>
            <person name="Hirose Y."/>
            <person name="Shimura Y."/>
            <person name="Fujisawa T."/>
            <person name="Nakamura Y."/>
            <person name="Kawachi M."/>
        </authorList>
    </citation>
    <scope>NUCLEOTIDE SEQUENCE [LARGE SCALE GENOMIC DNA]</scope>
    <source>
        <strain evidence="1 2">NIES-4072</strain>
    </source>
</reference>
<accession>A0A2R5FUT4</accession>
<comment type="caution">
    <text evidence="1">The sequence shown here is derived from an EMBL/GenBank/DDBJ whole genome shotgun (WGS) entry which is preliminary data.</text>
</comment>
<keyword evidence="2" id="KW-1185">Reference proteome</keyword>
<dbReference type="Proteomes" id="UP000245124">
    <property type="component" value="Unassembled WGS sequence"/>
</dbReference>
<evidence type="ECO:0000313" key="2">
    <source>
        <dbReference type="Proteomes" id="UP000245124"/>
    </source>
</evidence>
<dbReference type="EMBL" id="BDUD01000001">
    <property type="protein sequence ID" value="GBG22510.1"/>
    <property type="molecule type" value="Genomic_DNA"/>
</dbReference>
<name>A0A2R5FUT4_NOSCO</name>
<dbReference type="RefSeq" id="WP_181374191.1">
    <property type="nucleotide sequence ID" value="NZ_BDUD01000001.1"/>
</dbReference>
<protein>
    <submittedName>
        <fullName evidence="1">Uncharacterized protein</fullName>
    </submittedName>
</protein>